<keyword evidence="2 6" id="KW-0812">Transmembrane</keyword>
<keyword evidence="8" id="KW-1185">Reference proteome</keyword>
<evidence type="ECO:0000256" key="6">
    <source>
        <dbReference type="SAM" id="Phobius"/>
    </source>
</evidence>
<feature type="transmembrane region" description="Helical" evidence="6">
    <location>
        <begin position="47"/>
        <end position="69"/>
    </location>
</feature>
<evidence type="ECO:0000313" key="8">
    <source>
        <dbReference type="Proteomes" id="UP000250043"/>
    </source>
</evidence>
<dbReference type="GO" id="GO:0016020">
    <property type="term" value="C:membrane"/>
    <property type="evidence" value="ECO:0007669"/>
    <property type="project" value="UniProtKB-SubCell"/>
</dbReference>
<dbReference type="OrthoDB" id="5348404at2759"/>
<evidence type="ECO:0000256" key="3">
    <source>
        <dbReference type="ARBA" id="ARBA00022989"/>
    </source>
</evidence>
<proteinExistence type="predicted"/>
<dbReference type="InterPro" id="IPR005178">
    <property type="entry name" value="Ostalpha/TMEM184C"/>
</dbReference>
<keyword evidence="4 6" id="KW-0472">Membrane</keyword>
<name>A0A8E2AYC9_9APHY</name>
<feature type="transmembrane region" description="Helical" evidence="6">
    <location>
        <begin position="12"/>
        <end position="32"/>
    </location>
</feature>
<organism evidence="7 8">
    <name type="scientific">Obba rivulosa</name>
    <dbReference type="NCBI Taxonomy" id="1052685"/>
    <lineage>
        <taxon>Eukaryota</taxon>
        <taxon>Fungi</taxon>
        <taxon>Dikarya</taxon>
        <taxon>Basidiomycota</taxon>
        <taxon>Agaricomycotina</taxon>
        <taxon>Agaricomycetes</taxon>
        <taxon>Polyporales</taxon>
        <taxon>Gelatoporiaceae</taxon>
        <taxon>Obba</taxon>
    </lineage>
</organism>
<reference evidence="7 8" key="1">
    <citation type="submission" date="2016-07" db="EMBL/GenBank/DDBJ databases">
        <title>Draft genome of the white-rot fungus Obba rivulosa 3A-2.</title>
        <authorList>
            <consortium name="DOE Joint Genome Institute"/>
            <person name="Miettinen O."/>
            <person name="Riley R."/>
            <person name="Acob R."/>
            <person name="Barry K."/>
            <person name="Cullen D."/>
            <person name="De Vries R."/>
            <person name="Hainaut M."/>
            <person name="Hatakka A."/>
            <person name="Henrissat B."/>
            <person name="Hilden K."/>
            <person name="Kuo R."/>
            <person name="Labutti K."/>
            <person name="Lipzen A."/>
            <person name="Makela M.R."/>
            <person name="Sandor L."/>
            <person name="Spatafora J.W."/>
            <person name="Grigoriev I.V."/>
            <person name="Hibbett D.S."/>
        </authorList>
    </citation>
    <scope>NUCLEOTIDE SEQUENCE [LARGE SCALE GENOMIC DNA]</scope>
    <source>
        <strain evidence="7 8">3A-2</strain>
    </source>
</reference>
<dbReference type="PANTHER" id="PTHR23423">
    <property type="entry name" value="ORGANIC SOLUTE TRANSPORTER-RELATED"/>
    <property type="match status" value="1"/>
</dbReference>
<sequence>MSESLRTDVIQIGWAVSGVFALIAVAVSFWLISKHLTSYTNQLEQRYIVRLLFMVPLYAVISFASYVFWNHSNILLLLRDCYESTVLTAFFYLLLAYLSPDTHEQKDIFRKVGLSRENDREARKRGEHPAKWMFPLSFVRWKPADGLYFLQLMKWGVLQYCVIRPTTTLAAVILDSVGLYCADSWSPGWGHIYITVIMSASVTVAMYCLIQLYMPIAGYLAPHKPLLKLVAVKAVVFLTFWQATFIGFFEDFGVIKDTPYMTADNIANGISAICETFEMMIFAFVHIRAFTYKPYVTPHRTPRWRSLAHAFNFSETLRELWAGTLYMLHRARGRETDAHARREAALENIFGRSRLDIAGKGTPAETKRKEAIVVEVDQTVHMGGERQWLGTGDDYAYGIGYHMKRQQEKSDGLGDQIEKELSQRGYGRPAIYRPVGLDEAPSRPSRHSRGQSWWRNIYARLSRTSADQDFDAEQEERIAARPQRTSRSR</sequence>
<feature type="transmembrane region" description="Helical" evidence="6">
    <location>
        <begin position="192"/>
        <end position="214"/>
    </location>
</feature>
<evidence type="ECO:0000256" key="4">
    <source>
        <dbReference type="ARBA" id="ARBA00023136"/>
    </source>
</evidence>
<dbReference type="Proteomes" id="UP000250043">
    <property type="component" value="Unassembled WGS sequence"/>
</dbReference>
<gene>
    <name evidence="7" type="ORF">OBBRIDRAFT_730977</name>
</gene>
<evidence type="ECO:0000313" key="7">
    <source>
        <dbReference type="EMBL" id="OCH90347.1"/>
    </source>
</evidence>
<feature type="region of interest" description="Disordered" evidence="5">
    <location>
        <begin position="465"/>
        <end position="489"/>
    </location>
</feature>
<evidence type="ECO:0000256" key="2">
    <source>
        <dbReference type="ARBA" id="ARBA00022692"/>
    </source>
</evidence>
<dbReference type="AlphaFoldDB" id="A0A8E2AYC9"/>
<dbReference type="Pfam" id="PF03619">
    <property type="entry name" value="Solute_trans_a"/>
    <property type="match status" value="1"/>
</dbReference>
<accession>A0A8E2AYC9</accession>
<comment type="subcellular location">
    <subcellularLocation>
        <location evidence="1">Membrane</location>
        <topology evidence="1">Multi-pass membrane protein</topology>
    </subcellularLocation>
</comment>
<feature type="transmembrane region" description="Helical" evidence="6">
    <location>
        <begin position="226"/>
        <end position="249"/>
    </location>
</feature>
<feature type="non-terminal residue" evidence="7">
    <location>
        <position position="489"/>
    </location>
</feature>
<evidence type="ECO:0000256" key="5">
    <source>
        <dbReference type="SAM" id="MobiDB-lite"/>
    </source>
</evidence>
<evidence type="ECO:0000256" key="1">
    <source>
        <dbReference type="ARBA" id="ARBA00004141"/>
    </source>
</evidence>
<feature type="transmembrane region" description="Helical" evidence="6">
    <location>
        <begin position="269"/>
        <end position="290"/>
    </location>
</feature>
<dbReference type="SMART" id="SM01417">
    <property type="entry name" value="Solute_trans_a"/>
    <property type="match status" value="1"/>
</dbReference>
<protein>
    <submittedName>
        <fullName evidence="7">DUF300-domain-containing protein</fullName>
    </submittedName>
</protein>
<keyword evidence="3 6" id="KW-1133">Transmembrane helix</keyword>
<dbReference type="EMBL" id="KV722406">
    <property type="protein sequence ID" value="OCH90347.1"/>
    <property type="molecule type" value="Genomic_DNA"/>
</dbReference>